<dbReference type="Pfam" id="PF13456">
    <property type="entry name" value="RVT_3"/>
    <property type="match status" value="1"/>
</dbReference>
<dbReference type="Gene3D" id="3.30.420.10">
    <property type="entry name" value="Ribonuclease H-like superfamily/Ribonuclease H"/>
    <property type="match status" value="1"/>
</dbReference>
<accession>A0A7J9ECK4</accession>
<reference evidence="2 3" key="1">
    <citation type="journal article" date="2019" name="Genome Biol. Evol.">
        <title>Insights into the evolution of the New World diploid cottons (Gossypium, subgenus Houzingenia) based on genome sequencing.</title>
        <authorList>
            <person name="Grover C.E."/>
            <person name="Arick M.A. 2nd"/>
            <person name="Thrash A."/>
            <person name="Conover J.L."/>
            <person name="Sanders W.S."/>
            <person name="Peterson D.G."/>
            <person name="Frelichowski J.E."/>
            <person name="Scheffler J.A."/>
            <person name="Scheffler B.E."/>
            <person name="Wendel J.F."/>
        </authorList>
    </citation>
    <scope>NUCLEOTIDE SEQUENCE [LARGE SCALE GENOMIC DNA]</scope>
    <source>
        <strain evidence="2">8</strain>
        <tissue evidence="2">Leaf</tissue>
    </source>
</reference>
<comment type="caution">
    <text evidence="2">The sequence shown here is derived from an EMBL/GenBank/DDBJ whole genome shotgun (WGS) entry which is preliminary data.</text>
</comment>
<dbReference type="EMBL" id="JABEZW010000007">
    <property type="protein sequence ID" value="MBA0770621.1"/>
    <property type="molecule type" value="Genomic_DNA"/>
</dbReference>
<evidence type="ECO:0000313" key="3">
    <source>
        <dbReference type="Proteomes" id="UP000593568"/>
    </source>
</evidence>
<name>A0A7J9ECK4_9ROSI</name>
<dbReference type="InterPro" id="IPR002156">
    <property type="entry name" value="RNaseH_domain"/>
</dbReference>
<organism evidence="2 3">
    <name type="scientific">Gossypium trilobum</name>
    <dbReference type="NCBI Taxonomy" id="34281"/>
    <lineage>
        <taxon>Eukaryota</taxon>
        <taxon>Viridiplantae</taxon>
        <taxon>Streptophyta</taxon>
        <taxon>Embryophyta</taxon>
        <taxon>Tracheophyta</taxon>
        <taxon>Spermatophyta</taxon>
        <taxon>Magnoliopsida</taxon>
        <taxon>eudicotyledons</taxon>
        <taxon>Gunneridae</taxon>
        <taxon>Pentapetalae</taxon>
        <taxon>rosids</taxon>
        <taxon>malvids</taxon>
        <taxon>Malvales</taxon>
        <taxon>Malvaceae</taxon>
        <taxon>Malvoideae</taxon>
        <taxon>Gossypium</taxon>
    </lineage>
</organism>
<dbReference type="GO" id="GO:0003676">
    <property type="term" value="F:nucleic acid binding"/>
    <property type="evidence" value="ECO:0007669"/>
    <property type="project" value="InterPro"/>
</dbReference>
<dbReference type="GO" id="GO:0004523">
    <property type="term" value="F:RNA-DNA hybrid ribonuclease activity"/>
    <property type="evidence" value="ECO:0007669"/>
    <property type="project" value="InterPro"/>
</dbReference>
<dbReference type="Proteomes" id="UP000593568">
    <property type="component" value="Unassembled WGS sequence"/>
</dbReference>
<sequence length="109" mass="12474">MMCFRRLVVEGDSLTVIKSIKKNEEDKSVLRPITHHICNLGMHFDKVSYLFMPRSFNEAALTLALEGRRRKVCGGWVNGVPESVRMVAMKDLFQMVSRVLADIGFLKRC</sequence>
<proteinExistence type="predicted"/>
<keyword evidence="3" id="KW-1185">Reference proteome</keyword>
<protein>
    <recommendedName>
        <fullName evidence="1">RNase H type-1 domain-containing protein</fullName>
    </recommendedName>
</protein>
<evidence type="ECO:0000313" key="2">
    <source>
        <dbReference type="EMBL" id="MBA0770621.1"/>
    </source>
</evidence>
<dbReference type="AlphaFoldDB" id="A0A7J9ECK4"/>
<gene>
    <name evidence="2" type="ORF">Gotri_019229</name>
</gene>
<evidence type="ECO:0000259" key="1">
    <source>
        <dbReference type="Pfam" id="PF13456"/>
    </source>
</evidence>
<feature type="domain" description="RNase H type-1" evidence="1">
    <location>
        <begin position="4"/>
        <end position="64"/>
    </location>
</feature>
<dbReference type="InterPro" id="IPR036397">
    <property type="entry name" value="RNaseH_sf"/>
</dbReference>